<dbReference type="EMBL" id="JAANIU010010163">
    <property type="protein sequence ID" value="KAG1532114.1"/>
    <property type="molecule type" value="Genomic_DNA"/>
</dbReference>
<organism evidence="1 2">
    <name type="scientific">Rhizopus delemar</name>
    <dbReference type="NCBI Taxonomy" id="936053"/>
    <lineage>
        <taxon>Eukaryota</taxon>
        <taxon>Fungi</taxon>
        <taxon>Fungi incertae sedis</taxon>
        <taxon>Mucoromycota</taxon>
        <taxon>Mucoromycotina</taxon>
        <taxon>Mucoromycetes</taxon>
        <taxon>Mucorales</taxon>
        <taxon>Mucorineae</taxon>
        <taxon>Rhizopodaceae</taxon>
        <taxon>Rhizopus</taxon>
    </lineage>
</organism>
<comment type="caution">
    <text evidence="1">The sequence shown here is derived from an EMBL/GenBank/DDBJ whole genome shotgun (WGS) entry which is preliminary data.</text>
</comment>
<reference evidence="1 2" key="1">
    <citation type="journal article" date="2020" name="Microb. Genom.">
        <title>Genetic diversity of clinical and environmental Mucorales isolates obtained from an investigation of mucormycosis cases among solid organ transplant recipients.</title>
        <authorList>
            <person name="Nguyen M.H."/>
            <person name="Kaul D."/>
            <person name="Muto C."/>
            <person name="Cheng S.J."/>
            <person name="Richter R.A."/>
            <person name="Bruno V.M."/>
            <person name="Liu G."/>
            <person name="Beyhan S."/>
            <person name="Sundermann A.J."/>
            <person name="Mounaud S."/>
            <person name="Pasculle A.W."/>
            <person name="Nierman W.C."/>
            <person name="Driscoll E."/>
            <person name="Cumbie R."/>
            <person name="Clancy C.J."/>
            <person name="Dupont C.L."/>
        </authorList>
    </citation>
    <scope>NUCLEOTIDE SEQUENCE [LARGE SCALE GENOMIC DNA]</scope>
    <source>
        <strain evidence="1 2">GL24</strain>
    </source>
</reference>
<dbReference type="Proteomes" id="UP000740926">
    <property type="component" value="Unassembled WGS sequence"/>
</dbReference>
<protein>
    <submittedName>
        <fullName evidence="1">Uncharacterized protein</fullName>
    </submittedName>
</protein>
<gene>
    <name evidence="1" type="ORF">G6F50_016346</name>
</gene>
<evidence type="ECO:0000313" key="1">
    <source>
        <dbReference type="EMBL" id="KAG1532114.1"/>
    </source>
</evidence>
<name>A0A9P6XUE0_9FUNG</name>
<dbReference type="AlphaFoldDB" id="A0A9P6XUE0"/>
<proteinExistence type="predicted"/>
<evidence type="ECO:0000313" key="2">
    <source>
        <dbReference type="Proteomes" id="UP000740926"/>
    </source>
</evidence>
<accession>A0A9P6XUE0</accession>
<keyword evidence="2" id="KW-1185">Reference proteome</keyword>
<sequence>MVGQVRAACDWRVARQIARRAIQPQGVVAQLAADVGAALRAFDGDGQVRLALGQADNARHRQDVQRDMRIAPLEIGRQRRQHIAAEPFSCADAQVAR</sequence>